<feature type="region of interest" description="Disordered" evidence="1">
    <location>
        <begin position="124"/>
        <end position="149"/>
    </location>
</feature>
<dbReference type="Proteomes" id="UP001295684">
    <property type="component" value="Unassembled WGS sequence"/>
</dbReference>
<keyword evidence="3" id="KW-1185">Reference proteome</keyword>
<gene>
    <name evidence="2" type="ORF">ECRASSUSDP1_LOCUS6834</name>
</gene>
<evidence type="ECO:0000313" key="3">
    <source>
        <dbReference type="Proteomes" id="UP001295684"/>
    </source>
</evidence>
<feature type="region of interest" description="Disordered" evidence="1">
    <location>
        <begin position="175"/>
        <end position="211"/>
    </location>
</feature>
<comment type="caution">
    <text evidence="2">The sequence shown here is derived from an EMBL/GenBank/DDBJ whole genome shotgun (WGS) entry which is preliminary data.</text>
</comment>
<reference evidence="2" key="1">
    <citation type="submission" date="2023-07" db="EMBL/GenBank/DDBJ databases">
        <authorList>
            <consortium name="AG Swart"/>
            <person name="Singh M."/>
            <person name="Singh A."/>
            <person name="Seah K."/>
            <person name="Emmerich C."/>
        </authorList>
    </citation>
    <scope>NUCLEOTIDE SEQUENCE</scope>
    <source>
        <strain evidence="2">DP1</strain>
    </source>
</reference>
<name>A0AAD1UE27_EUPCR</name>
<feature type="region of interest" description="Disordered" evidence="1">
    <location>
        <begin position="63"/>
        <end position="83"/>
    </location>
</feature>
<organism evidence="2 3">
    <name type="scientific">Euplotes crassus</name>
    <dbReference type="NCBI Taxonomy" id="5936"/>
    <lineage>
        <taxon>Eukaryota</taxon>
        <taxon>Sar</taxon>
        <taxon>Alveolata</taxon>
        <taxon>Ciliophora</taxon>
        <taxon>Intramacronucleata</taxon>
        <taxon>Spirotrichea</taxon>
        <taxon>Hypotrichia</taxon>
        <taxon>Euplotida</taxon>
        <taxon>Euplotidae</taxon>
        <taxon>Moneuplotes</taxon>
    </lineage>
</organism>
<evidence type="ECO:0000313" key="2">
    <source>
        <dbReference type="EMBL" id="CAI2365509.1"/>
    </source>
</evidence>
<evidence type="ECO:0000256" key="1">
    <source>
        <dbReference type="SAM" id="MobiDB-lite"/>
    </source>
</evidence>
<dbReference type="AlphaFoldDB" id="A0AAD1UE27"/>
<feature type="compositionally biased region" description="Basic residues" evidence="1">
    <location>
        <begin position="187"/>
        <end position="208"/>
    </location>
</feature>
<feature type="compositionally biased region" description="Polar residues" evidence="1">
    <location>
        <begin position="124"/>
        <end position="138"/>
    </location>
</feature>
<feature type="compositionally biased region" description="Basic residues" evidence="1">
    <location>
        <begin position="281"/>
        <end position="291"/>
    </location>
</feature>
<feature type="compositionally biased region" description="Basic residues" evidence="1">
    <location>
        <begin position="243"/>
        <end position="252"/>
    </location>
</feature>
<dbReference type="EMBL" id="CAMPGE010006637">
    <property type="protein sequence ID" value="CAI2365509.1"/>
    <property type="molecule type" value="Genomic_DNA"/>
</dbReference>
<sequence length="398" mass="45808">MDTIAEVTESPSKIKSSLQLLNITNKNMTSYKKKAEENMFNSQHEKENIGVVNSERKFKIALHPTEENSALSNKPHDENPPQNVEFEFFLTPEKEDDDHEHEGIKENEAITLEKQKTFQTPAFSSIENQTGGNSSSCKKPQEQEEFEMAQTRKNPALYQESFMQKTQDQRDLNINSRISLCPEKSKTVKKVRRRSSSKKSNSKKKTKKTPVILQLNINPKKINKLIRKDLLVYNKSNLRNSKVKVKKLRARSSLKQLRPDSKISNNLRMKKSPERQSSSQKRGRQTPKIMKKTSQMFQKADEWLSDTNYLTSFPKEDKGSLKKKRGSKSNLKTKIIKNCLKEEKGINAKQQAPKDLGLDEFLQRSIPVGKLLNYMLCNVNFDPNEVNFLQDLAKMAEG</sequence>
<protein>
    <submittedName>
        <fullName evidence="2">Uncharacterized protein</fullName>
    </submittedName>
</protein>
<feature type="region of interest" description="Disordered" evidence="1">
    <location>
        <begin position="243"/>
        <end position="294"/>
    </location>
</feature>
<proteinExistence type="predicted"/>
<accession>A0AAD1UE27</accession>